<protein>
    <submittedName>
        <fullName evidence="21">Kinesin-like protein KIF21A</fullName>
    </submittedName>
</protein>
<dbReference type="Proteomes" id="UP001155660">
    <property type="component" value="Chromosome B4"/>
</dbReference>
<organism evidence="21">
    <name type="scientific">Cyprinus carpio</name>
    <name type="common">Common carp</name>
    <dbReference type="NCBI Taxonomy" id="7962"/>
    <lineage>
        <taxon>Eukaryota</taxon>
        <taxon>Metazoa</taxon>
        <taxon>Chordata</taxon>
        <taxon>Craniata</taxon>
        <taxon>Vertebrata</taxon>
        <taxon>Euteleostomi</taxon>
        <taxon>Actinopterygii</taxon>
        <taxon>Neopterygii</taxon>
        <taxon>Teleostei</taxon>
        <taxon>Ostariophysi</taxon>
        <taxon>Cypriniformes</taxon>
        <taxon>Cyprinidae</taxon>
        <taxon>Cyprininae</taxon>
        <taxon>Cyprinus</taxon>
    </lineage>
</organism>
<dbReference type="Pfam" id="PF23203">
    <property type="entry name" value="KIF21A"/>
    <property type="match status" value="1"/>
</dbReference>
<dbReference type="Pfam" id="PF00225">
    <property type="entry name" value="Kinesin"/>
    <property type="match status" value="1"/>
</dbReference>
<dbReference type="PROSITE" id="PS50082">
    <property type="entry name" value="WD_REPEATS_2"/>
    <property type="match status" value="2"/>
</dbReference>
<dbReference type="GO" id="GO:0003777">
    <property type="term" value="F:microtubule motor activity"/>
    <property type="evidence" value="ECO:0007669"/>
    <property type="project" value="InterPro"/>
</dbReference>
<dbReference type="KEGG" id="ccar:109078928"/>
<feature type="compositionally biased region" description="Polar residues" evidence="19">
    <location>
        <begin position="1571"/>
        <end position="1587"/>
    </location>
</feature>
<dbReference type="GeneID" id="109078928"/>
<dbReference type="InterPro" id="IPR027640">
    <property type="entry name" value="Kinesin-like_fam"/>
</dbReference>
<dbReference type="GO" id="GO:0008017">
    <property type="term" value="F:microtubule binding"/>
    <property type="evidence" value="ECO:0007669"/>
    <property type="project" value="InterPro"/>
</dbReference>
<dbReference type="GO" id="GO:0005874">
    <property type="term" value="C:microtubule"/>
    <property type="evidence" value="ECO:0007669"/>
    <property type="project" value="UniProtKB-KW"/>
</dbReference>
<feature type="compositionally biased region" description="Acidic residues" evidence="19">
    <location>
        <begin position="588"/>
        <end position="626"/>
    </location>
</feature>
<keyword evidence="7 16" id="KW-0853">WD repeat</keyword>
<dbReference type="FunFam" id="2.130.10.10:FF:000131">
    <property type="entry name" value="Kinesin family member 21A"/>
    <property type="match status" value="2"/>
</dbReference>
<feature type="region of interest" description="Disordered" evidence="19">
    <location>
        <begin position="545"/>
        <end position="628"/>
    </location>
</feature>
<dbReference type="PROSITE" id="PS00678">
    <property type="entry name" value="WD_REPEATS_1"/>
    <property type="match status" value="1"/>
</dbReference>
<keyword evidence="10 17" id="KW-0547">Nucleotide-binding</keyword>
<dbReference type="PROSITE" id="PS50067">
    <property type="entry name" value="KINESIN_MOTOR_2"/>
    <property type="match status" value="1"/>
</dbReference>
<accession>A0A9Q9W849</accession>
<dbReference type="InterPro" id="IPR001752">
    <property type="entry name" value="Kinesin_motor_dom"/>
</dbReference>
<evidence type="ECO:0000256" key="13">
    <source>
        <dbReference type="ARBA" id="ARBA00023175"/>
    </source>
</evidence>
<keyword evidence="6" id="KW-0597">Phosphoprotein</keyword>
<evidence type="ECO:0000256" key="10">
    <source>
        <dbReference type="ARBA" id="ARBA00022741"/>
    </source>
</evidence>
<evidence type="ECO:0000256" key="19">
    <source>
        <dbReference type="SAM" id="MobiDB-lite"/>
    </source>
</evidence>
<evidence type="ECO:0000256" key="14">
    <source>
        <dbReference type="ARBA" id="ARBA00023212"/>
    </source>
</evidence>
<evidence type="ECO:0000256" key="9">
    <source>
        <dbReference type="ARBA" id="ARBA00022737"/>
    </source>
</evidence>
<feature type="region of interest" description="Disordered" evidence="19">
    <location>
        <begin position="1057"/>
        <end position="1081"/>
    </location>
</feature>
<dbReference type="CDD" id="cd00200">
    <property type="entry name" value="WD40"/>
    <property type="match status" value="2"/>
</dbReference>
<evidence type="ECO:0000256" key="12">
    <source>
        <dbReference type="ARBA" id="ARBA00023054"/>
    </source>
</evidence>
<dbReference type="PROSITE" id="PS00411">
    <property type="entry name" value="KINESIN_MOTOR_1"/>
    <property type="match status" value="1"/>
</dbReference>
<dbReference type="PANTHER" id="PTHR47969">
    <property type="entry name" value="CHROMOSOME-ASSOCIATED KINESIN KIF4A-RELATED"/>
    <property type="match status" value="1"/>
</dbReference>
<dbReference type="RefSeq" id="XP_042578584.1">
    <property type="nucleotide sequence ID" value="XM_042722650.1"/>
</dbReference>
<evidence type="ECO:0000313" key="21">
    <source>
        <dbReference type="RefSeq" id="XP_042578584.1"/>
    </source>
</evidence>
<reference evidence="21" key="1">
    <citation type="submission" date="2025-08" db="UniProtKB">
        <authorList>
            <consortium name="RefSeq"/>
        </authorList>
    </citation>
    <scope>IDENTIFICATION</scope>
    <source>
        <tissue evidence="21">Muscle</tissue>
    </source>
</reference>
<dbReference type="GO" id="GO:0007018">
    <property type="term" value="P:microtubule-based movement"/>
    <property type="evidence" value="ECO:0007669"/>
    <property type="project" value="InterPro"/>
</dbReference>
<evidence type="ECO:0000256" key="17">
    <source>
        <dbReference type="PROSITE-ProRule" id="PRU00283"/>
    </source>
</evidence>
<evidence type="ECO:0000256" key="18">
    <source>
        <dbReference type="SAM" id="Coils"/>
    </source>
</evidence>
<feature type="domain" description="Kinesin motor" evidence="20">
    <location>
        <begin position="1"/>
        <end position="361"/>
    </location>
</feature>
<sequence>TLCFSRVRPQLAKEKIEGCHICTFVTPGEPQVVLGKDKPFTFDYVFDMDSQQDSIYSNCTEKLIEGCFEGYNATIFAYGQTGSGKTYTMGTGFDVNITDEDLGIIPRAVSHLFRGIEERRQAATEQGRPVPEFKINAQFLELYNEEVLDLFDSTRDMEARKQRSNIKIHEDANGGIYTVGVTTRTVSSEAEMMQCLRLGALSRTTASTQMNVQSSRSHAIFTIHLCQVRVCASDNDTETDNRLVNGSSEMNEFETLTAKFHFVDLAGSERLKRTGATGDRAKEGISINCGLLALGNVISALGDRSKRSTHVPYRDSKLTRLLQDSLGGNSQTVMIACISPSDRDFMETLNTLKYANRARNIKNKVMVNQDRASQQISALRTEIARLQIELMEYKTGKRMVGEDGLESINDMVHENSMLQTENNNLRVRVKAMQETIDAQRARLTQLLSDQANQTLARAGEGNEEIGNMIQNYIKEIEELRAKLLESEAVNENLRKNLSRASTRSSFYGPTSVTPSFLAPEKDATDVIEMAKKDLEKLKKKERKKKKRLLKLQQMDEGAHEDLENVSVIKEEGPDNEQDKEASERANEEPEVDGSDHDEGEEAEGDEEEDEIEVDSSDESDSEEEKEDFQADLANITCEIAIKQRLIDELENSQRRLHTLKQQYEQKLMMLQSKIRDTQLERDRVLQNMGSVESCTEEKAKKIKSEYEKKLNSMNKELQKLQSARKEHARLLKNQSQYEKQLKKLQQEVTEMKKTKVGLMKQMKEHQERTRATETRRNREIATLKKDHRKQEHQLRQLEAQKRQQELILRRRAEEITALRRQVRPASGKVNRKVSLPEPLQESSPRTAPVRPQTAGATAPHGTRKYQMRTAGVYSTRTARAKWQSLERRISDIIMQRMTISNMETEMNRLLKQREELTKRREKVMRKRDKIASEDTDADRTVLSLSEEMESLSANIDYINDSIADCQANIMQMEEAKEEGDTVDVSAVSNSIMSNNNCSQGLQAAQKESQIKVMEGRLKQTEINSATQNQLLFHMLKEKAELNPELDALLGNALQELGSVPSENGDESSSDESAQSPATEKSCLASDLMKLCGETKARNKARRRTTTQMELLYANTGDPDAPPEDFSAPLLPVVESSEGHKEPAPVPYLGDRDSVAFTSSLASKPMLSPVPDLPRLQKGSLWTARLSPAEEHRTGARTLQKEPKPWTNKVQQAQLRRPALAELPDCSVCMWLRVILNPCCVWTQLMICSSRAQRVNRTCKVWNLVTGQEIMSLGDHPSSVVSVRYCSSLVFTVSTAYVKVWDIRDSAKCIRTLTSSGQVSQGDTCGSSSVAIPPGENQINQIALNPSGTFLYAASGNTVRMWDLRRFVSTGKLTGHLGPVMCLTVDQMGKGQDVVITGSKDHTVKMFDVVEGAQGSISPTHHFDPSHQDGLEALAIHGDSLFTAARDSCIKKWDLTRKQLLEVEQAHSDLLSSLAVVPGSSAVMSGCKGGLLKFWHTDTLRALGEIRGHDSSARRRTTTQMELLYANTGDPNAPPEDFSAPLLPVVESSEGHKEPAPVPYLGDRDSVAFTSSLASKPNAVSSARSPTATERKSLDRSPLTRRRAQDRSQNPTERTKTLDKQGPASPAQASRSSRAARLQCVHVAEGHTKPLVCVDSTDDLLFTGSKDRTCKVWNLVTGQEIMSLGDHPSSVVSVRYCSSLVFTVSTAYVKVWDIRDSAKCIRTLTSSGQVSQGDTCGSSSVAIPPGENQINQIALNPSGTFLYAASGNTVRMWDLRRFVSTGKLTGHLGPVMCLTVDQMGKGQDVVITGSKDHTVKMFDVVEGAQGSISPTHHFDPSHQDGLEALAIYGDSLFTAARDSCIKKWDLTRKQLLEQVEQAHSDLLSSLAVVPGSSAVMSGCKGGLLKFWHTDTLRALGEIRGHDSSVNSICTNSSQLFTASDDRTVKIWQVKGSLEDGLH</sequence>
<dbReference type="Pfam" id="PF25764">
    <property type="entry name" value="KIF21A_4th"/>
    <property type="match status" value="1"/>
</dbReference>
<dbReference type="InterPro" id="IPR001680">
    <property type="entry name" value="WD40_rpt"/>
</dbReference>
<feature type="binding site" evidence="17">
    <location>
        <begin position="79"/>
        <end position="86"/>
    </location>
    <ligand>
        <name>ATP</name>
        <dbReference type="ChEBI" id="CHEBI:30616"/>
    </ligand>
</feature>
<keyword evidence="9" id="KW-0677">Repeat</keyword>
<dbReference type="SMART" id="SM00320">
    <property type="entry name" value="WD40"/>
    <property type="match status" value="12"/>
</dbReference>
<feature type="region of interest" description="Disordered" evidence="19">
    <location>
        <begin position="1571"/>
        <end position="1632"/>
    </location>
</feature>
<keyword evidence="15" id="KW-0966">Cell projection</keyword>
<dbReference type="SMART" id="SM00129">
    <property type="entry name" value="KISc"/>
    <property type="match status" value="1"/>
</dbReference>
<dbReference type="FunFam" id="3.40.850.10:FF:000011">
    <property type="entry name" value="Kinesin family member 21A"/>
    <property type="match status" value="1"/>
</dbReference>
<keyword evidence="8" id="KW-0493">Microtubule</keyword>
<feature type="non-terminal residue" evidence="21">
    <location>
        <position position="1"/>
    </location>
</feature>
<keyword evidence="13 17" id="KW-0505">Motor protein</keyword>
<evidence type="ECO:0000256" key="11">
    <source>
        <dbReference type="ARBA" id="ARBA00022840"/>
    </source>
</evidence>
<feature type="compositionally biased region" description="Basic and acidic residues" evidence="19">
    <location>
        <begin position="556"/>
        <end position="587"/>
    </location>
</feature>
<evidence type="ECO:0000256" key="3">
    <source>
        <dbReference type="ARBA" id="ARBA00004489"/>
    </source>
</evidence>
<gene>
    <name evidence="21" type="primary">LOC109078928</name>
</gene>
<dbReference type="PANTHER" id="PTHR47969:SF31">
    <property type="entry name" value="KINESIN FAMILY MEMBER 21A"/>
    <property type="match status" value="1"/>
</dbReference>
<evidence type="ECO:0000256" key="1">
    <source>
        <dbReference type="ARBA" id="ARBA00004245"/>
    </source>
</evidence>
<dbReference type="OrthoDB" id="3176171at2759"/>
<dbReference type="CDD" id="cd01372">
    <property type="entry name" value="KISc_KIF4"/>
    <property type="match status" value="1"/>
</dbReference>
<dbReference type="InterPro" id="IPR056533">
    <property type="entry name" value="KIF21A/B_hel_1"/>
</dbReference>
<dbReference type="Pfam" id="PF23204">
    <property type="entry name" value="KIF21A_2nd"/>
    <property type="match status" value="1"/>
</dbReference>
<dbReference type="CDD" id="cd22263">
    <property type="entry name" value="Rcc_KIF21A"/>
    <property type="match status" value="1"/>
</dbReference>
<dbReference type="GO" id="GO:0051231">
    <property type="term" value="P:spindle elongation"/>
    <property type="evidence" value="ECO:0007669"/>
    <property type="project" value="TreeGrafter"/>
</dbReference>
<name>A0A9Q9W849_CYPCA</name>
<dbReference type="InterPro" id="IPR056532">
    <property type="entry name" value="KIF21A/B_hel_2"/>
</dbReference>
<comment type="similarity">
    <text evidence="17">Belongs to the TRAFAC class myosin-kinesin ATPase superfamily. Kinesin family.</text>
</comment>
<evidence type="ECO:0000256" key="15">
    <source>
        <dbReference type="ARBA" id="ARBA00023273"/>
    </source>
</evidence>
<feature type="repeat" description="WD" evidence="16">
    <location>
        <begin position="1643"/>
        <end position="1682"/>
    </location>
</feature>
<keyword evidence="11 17" id="KW-0067">ATP-binding</keyword>
<dbReference type="Pfam" id="PF00400">
    <property type="entry name" value="WD40"/>
    <property type="match status" value="6"/>
</dbReference>
<evidence type="ECO:0000259" key="20">
    <source>
        <dbReference type="PROSITE" id="PS50067"/>
    </source>
</evidence>
<dbReference type="PROSITE" id="PS50294">
    <property type="entry name" value="WD_REPEATS_REGION"/>
    <property type="match status" value="1"/>
</dbReference>
<feature type="compositionally biased region" description="Low complexity" evidence="19">
    <location>
        <begin position="1622"/>
        <end position="1632"/>
    </location>
</feature>
<keyword evidence="14" id="KW-0206">Cytoskeleton</keyword>
<evidence type="ECO:0000256" key="8">
    <source>
        <dbReference type="ARBA" id="ARBA00022701"/>
    </source>
</evidence>
<evidence type="ECO:0000256" key="6">
    <source>
        <dbReference type="ARBA" id="ARBA00022553"/>
    </source>
</evidence>
<comment type="subcellular location">
    <subcellularLocation>
        <location evidence="3">Cell projection</location>
        <location evidence="3">Axon</location>
    </subcellularLocation>
    <subcellularLocation>
        <location evidence="2">Cell projection</location>
        <location evidence="2">Dendrite</location>
    </subcellularLocation>
    <subcellularLocation>
        <location evidence="4">Cell projection</location>
        <location evidence="4">Growth cone</location>
    </subcellularLocation>
    <subcellularLocation>
        <location evidence="1">Cytoplasm</location>
        <location evidence="1">Cytoskeleton</location>
    </subcellularLocation>
</comment>
<feature type="coiled-coil region" evidence="18">
    <location>
        <begin position="632"/>
        <end position="814"/>
    </location>
</feature>
<evidence type="ECO:0000256" key="16">
    <source>
        <dbReference type="PROSITE-ProRule" id="PRU00221"/>
    </source>
</evidence>
<dbReference type="InterPro" id="IPR019821">
    <property type="entry name" value="Kinesin_motor_CS"/>
</dbReference>
<evidence type="ECO:0000256" key="4">
    <source>
        <dbReference type="ARBA" id="ARBA00004624"/>
    </source>
</evidence>
<dbReference type="GO" id="GO:0030425">
    <property type="term" value="C:dendrite"/>
    <property type="evidence" value="ECO:0007669"/>
    <property type="project" value="UniProtKB-SubCell"/>
</dbReference>
<dbReference type="GO" id="GO:0005524">
    <property type="term" value="F:ATP binding"/>
    <property type="evidence" value="ECO:0007669"/>
    <property type="project" value="UniProtKB-UniRule"/>
</dbReference>
<evidence type="ECO:0000256" key="5">
    <source>
        <dbReference type="ARBA" id="ARBA00022490"/>
    </source>
</evidence>
<dbReference type="GO" id="GO:0007052">
    <property type="term" value="P:mitotic spindle organization"/>
    <property type="evidence" value="ECO:0007669"/>
    <property type="project" value="TreeGrafter"/>
</dbReference>
<evidence type="ECO:0000256" key="7">
    <source>
        <dbReference type="ARBA" id="ARBA00022574"/>
    </source>
</evidence>
<evidence type="ECO:0000256" key="2">
    <source>
        <dbReference type="ARBA" id="ARBA00004279"/>
    </source>
</evidence>
<keyword evidence="12 18" id="KW-0175">Coiled coil</keyword>
<dbReference type="GO" id="GO:0005875">
    <property type="term" value="C:microtubule associated complex"/>
    <property type="evidence" value="ECO:0007669"/>
    <property type="project" value="TreeGrafter"/>
</dbReference>
<dbReference type="GO" id="GO:0030426">
    <property type="term" value="C:growth cone"/>
    <property type="evidence" value="ECO:0007669"/>
    <property type="project" value="UniProtKB-SubCell"/>
</dbReference>
<feature type="coiled-coil region" evidence="18">
    <location>
        <begin position="899"/>
        <end position="933"/>
    </location>
</feature>
<dbReference type="InterPro" id="IPR019775">
    <property type="entry name" value="WD40_repeat_CS"/>
</dbReference>
<feature type="repeat" description="WD" evidence="16">
    <location>
        <begin position="1917"/>
        <end position="1949"/>
    </location>
</feature>
<feature type="region of interest" description="Disordered" evidence="19">
    <location>
        <begin position="826"/>
        <end position="864"/>
    </location>
</feature>
<proteinExistence type="inferred from homology"/>
<keyword evidence="5" id="KW-0963">Cytoplasm</keyword>